<organism evidence="3 4">
    <name type="scientific">Lophiotrema nucula</name>
    <dbReference type="NCBI Taxonomy" id="690887"/>
    <lineage>
        <taxon>Eukaryota</taxon>
        <taxon>Fungi</taxon>
        <taxon>Dikarya</taxon>
        <taxon>Ascomycota</taxon>
        <taxon>Pezizomycotina</taxon>
        <taxon>Dothideomycetes</taxon>
        <taxon>Pleosporomycetidae</taxon>
        <taxon>Pleosporales</taxon>
        <taxon>Lophiotremataceae</taxon>
        <taxon>Lophiotrema</taxon>
    </lineage>
</organism>
<gene>
    <name evidence="3" type="ORF">BDV96DRAFT_605327</name>
</gene>
<dbReference type="Proteomes" id="UP000799770">
    <property type="component" value="Unassembled WGS sequence"/>
</dbReference>
<keyword evidence="2" id="KW-0812">Transmembrane</keyword>
<evidence type="ECO:0000256" key="2">
    <source>
        <dbReference type="SAM" id="Phobius"/>
    </source>
</evidence>
<feature type="transmembrane region" description="Helical" evidence="2">
    <location>
        <begin position="209"/>
        <end position="234"/>
    </location>
</feature>
<proteinExistence type="predicted"/>
<keyword evidence="4" id="KW-1185">Reference proteome</keyword>
<evidence type="ECO:0000313" key="4">
    <source>
        <dbReference type="Proteomes" id="UP000799770"/>
    </source>
</evidence>
<protein>
    <recommendedName>
        <fullName evidence="5">Mid2 domain-containing protein</fullName>
    </recommendedName>
</protein>
<dbReference type="AlphaFoldDB" id="A0A6A5YR57"/>
<reference evidence="3" key="1">
    <citation type="journal article" date="2020" name="Stud. Mycol.">
        <title>101 Dothideomycetes genomes: a test case for predicting lifestyles and emergence of pathogens.</title>
        <authorList>
            <person name="Haridas S."/>
            <person name="Albert R."/>
            <person name="Binder M."/>
            <person name="Bloem J."/>
            <person name="Labutti K."/>
            <person name="Salamov A."/>
            <person name="Andreopoulos B."/>
            <person name="Baker S."/>
            <person name="Barry K."/>
            <person name="Bills G."/>
            <person name="Bluhm B."/>
            <person name="Cannon C."/>
            <person name="Castanera R."/>
            <person name="Culley D."/>
            <person name="Daum C."/>
            <person name="Ezra D."/>
            <person name="Gonzalez J."/>
            <person name="Henrissat B."/>
            <person name="Kuo A."/>
            <person name="Liang C."/>
            <person name="Lipzen A."/>
            <person name="Lutzoni F."/>
            <person name="Magnuson J."/>
            <person name="Mondo S."/>
            <person name="Nolan M."/>
            <person name="Ohm R."/>
            <person name="Pangilinan J."/>
            <person name="Park H.-J."/>
            <person name="Ramirez L."/>
            <person name="Alfaro M."/>
            <person name="Sun H."/>
            <person name="Tritt A."/>
            <person name="Yoshinaga Y."/>
            <person name="Zwiers L.-H."/>
            <person name="Turgeon B."/>
            <person name="Goodwin S."/>
            <person name="Spatafora J."/>
            <person name="Crous P."/>
            <person name="Grigoriev I."/>
        </authorList>
    </citation>
    <scope>NUCLEOTIDE SEQUENCE</scope>
    <source>
        <strain evidence="3">CBS 627.86</strain>
    </source>
</reference>
<accession>A0A6A5YR57</accession>
<evidence type="ECO:0000256" key="1">
    <source>
        <dbReference type="SAM" id="MobiDB-lite"/>
    </source>
</evidence>
<feature type="region of interest" description="Disordered" evidence="1">
    <location>
        <begin position="150"/>
        <end position="204"/>
    </location>
</feature>
<keyword evidence="2" id="KW-1133">Transmembrane helix</keyword>
<dbReference type="EMBL" id="ML977345">
    <property type="protein sequence ID" value="KAF2108897.1"/>
    <property type="molecule type" value="Genomic_DNA"/>
</dbReference>
<feature type="compositionally biased region" description="Basic and acidic residues" evidence="1">
    <location>
        <begin position="256"/>
        <end position="273"/>
    </location>
</feature>
<keyword evidence="2" id="KW-0472">Membrane</keyword>
<feature type="region of interest" description="Disordered" evidence="1">
    <location>
        <begin position="239"/>
        <end position="318"/>
    </location>
</feature>
<dbReference type="OrthoDB" id="5215637at2759"/>
<evidence type="ECO:0000313" key="3">
    <source>
        <dbReference type="EMBL" id="KAF2108897.1"/>
    </source>
</evidence>
<sequence length="318" mass="32948">MSVCYDSAGNVATTQGRASGTHDLVPCSLDGTLAQCCATDDKCTGNGLCVSDDPTADYSLYFIGGFFFIRKYQAFLSYKLTHRPHAAGGDGVHSCGDNQYCCPGESTTGCDCTDSTILFTLPEIGDINAPPGFGTSSLVTSSPVLSTAVSSPPSVTSSAIPTSNASTSNTSKSSIVSSSTPSTASSVTETPPQPTSSIITSTTGKNNNLGIGLGVGLGVGIPLTLAVLCVFWLISRRQTRSRTEPTSSDGAQPYHDVGDVRPETALSGHERGLAEVQGDEGADLNKGPPLSQSPPMYEIPGSVLHGNDLPEYVQRRPK</sequence>
<name>A0A6A5YR57_9PLEO</name>
<evidence type="ECO:0008006" key="5">
    <source>
        <dbReference type="Google" id="ProtNLM"/>
    </source>
</evidence>